<feature type="chain" id="PRO_5008531018" evidence="1">
    <location>
        <begin position="21"/>
        <end position="81"/>
    </location>
</feature>
<proteinExistence type="evidence at transcript level"/>
<protein>
    <submittedName>
        <fullName evidence="2">LolToxK</fullName>
    </submittedName>
</protein>
<accession>A0A1B1V3I0</accession>
<evidence type="ECO:0000256" key="1">
    <source>
        <dbReference type="SAM" id="SignalP"/>
    </source>
</evidence>
<reference evidence="2" key="1">
    <citation type="journal article" date="2016" name="PLoS Negl. Trop. Dis.">
        <title>Molecular Diversity between Salivary Proteins from New World and Old World Sand Flies with Emphasis on Bichromomyia olmeca, the Sand Fly Vector of Leishmania mexicana in Mesoamerica.</title>
        <authorList>
            <person name="Abdeladhim M."/>
            <person name="V Coutinho-Abreu I."/>
            <person name="Townsend S."/>
            <person name="Pasos-Pinto S."/>
            <person name="Sanchez L."/>
            <person name="Rasouli M."/>
            <person name="B Guimaraes-Costa A."/>
            <person name="Aslan H."/>
            <person name="Francischetti I.M."/>
            <person name="Oliveira F."/>
            <person name="Becker I."/>
            <person name="Kamhawi S."/>
            <person name="Ribeiro J.M."/>
            <person name="Jochim R.C."/>
            <person name="Valenzuela J.G."/>
        </authorList>
    </citation>
    <scope>NUCLEOTIDE SEQUENCE</scope>
    <source>
        <tissue evidence="2">Salivary gland</tissue>
    </source>
</reference>
<dbReference type="EMBL" id="KX011381">
    <property type="protein sequence ID" value="ANW11460.1"/>
    <property type="molecule type" value="mRNA"/>
</dbReference>
<dbReference type="AlphaFoldDB" id="A0A1B1V3I0"/>
<keyword evidence="1" id="KW-0732">Signal</keyword>
<organism evidence="2">
    <name type="scientific">Bichromomyia olmeca</name>
    <dbReference type="NCBI Taxonomy" id="715919"/>
    <lineage>
        <taxon>Eukaryota</taxon>
        <taxon>Metazoa</taxon>
        <taxon>Ecdysozoa</taxon>
        <taxon>Arthropoda</taxon>
        <taxon>Hexapoda</taxon>
        <taxon>Insecta</taxon>
        <taxon>Pterygota</taxon>
        <taxon>Neoptera</taxon>
        <taxon>Endopterygota</taxon>
        <taxon>Diptera</taxon>
        <taxon>Nematocera</taxon>
        <taxon>Psychodoidea</taxon>
        <taxon>Psychodidae</taxon>
        <taxon>Bichromomyia</taxon>
    </lineage>
</organism>
<feature type="signal peptide" evidence="1">
    <location>
        <begin position="1"/>
        <end position="20"/>
    </location>
</feature>
<name>A0A1B1V3I0_9DIPT</name>
<evidence type="ECO:0000313" key="2">
    <source>
        <dbReference type="EMBL" id="ANW11460.1"/>
    </source>
</evidence>
<sequence>MDSKLILLYFLISLIAVIYASPFNFEENHLEPRSKRDTCKQLFGWCGGDNKCCKHLYCGAFATCWWNGDIYHGGQQIAHGK</sequence>